<protein>
    <submittedName>
        <fullName evidence="1">Uncharacterized protein</fullName>
    </submittedName>
</protein>
<name>H0G5F7_RHIML</name>
<organism evidence="1 2">
    <name type="scientific">Sinorhizobium meliloti CCNWSX0020</name>
    <dbReference type="NCBI Taxonomy" id="1107881"/>
    <lineage>
        <taxon>Bacteria</taxon>
        <taxon>Pseudomonadati</taxon>
        <taxon>Pseudomonadota</taxon>
        <taxon>Alphaproteobacteria</taxon>
        <taxon>Hyphomicrobiales</taxon>
        <taxon>Rhizobiaceae</taxon>
        <taxon>Sinorhizobium/Ensifer group</taxon>
        <taxon>Sinorhizobium</taxon>
    </lineage>
</organism>
<dbReference type="EMBL" id="AGVV01000058">
    <property type="protein sequence ID" value="EHK75487.1"/>
    <property type="molecule type" value="Genomic_DNA"/>
</dbReference>
<accession>H0G5F7</accession>
<dbReference type="PATRIC" id="fig|1107881.3.peg.4784"/>
<reference evidence="1 2" key="1">
    <citation type="journal article" date="2012" name="J. Bacteriol.">
        <title>Draft Genome Sequence of Sinorhizobium meliloti CCNWSX0020, a Nitrogen-Fixing Symbiont with Copper Tolerance Capability Isolated from Lead-Zinc Mine Tailings.</title>
        <authorList>
            <person name="Li Z."/>
            <person name="Ma Z."/>
            <person name="Hao X."/>
            <person name="Wei G."/>
        </authorList>
    </citation>
    <scope>NUCLEOTIDE SEQUENCE [LARGE SCALE GENOMIC DNA]</scope>
    <source>
        <strain evidence="1 2">CCNWSX0020</strain>
    </source>
</reference>
<proteinExistence type="predicted"/>
<dbReference type="AlphaFoldDB" id="H0G5F7"/>
<gene>
    <name evidence="1" type="ORF">SM0020_23597</name>
</gene>
<evidence type="ECO:0000313" key="1">
    <source>
        <dbReference type="EMBL" id="EHK75487.1"/>
    </source>
</evidence>
<sequence>MFRKPIRVTPRQLSSLKASPMRGITAARRWRDVMALSNAALKRLRYLTFRADAPAPSETASSYGAELLLLGPERSIAGYSVETVQYC</sequence>
<evidence type="ECO:0000313" key="2">
    <source>
        <dbReference type="Proteomes" id="UP000004038"/>
    </source>
</evidence>
<dbReference type="Proteomes" id="UP000004038">
    <property type="component" value="Unassembled WGS sequence"/>
</dbReference>